<comment type="caution">
    <text evidence="1">The sequence shown here is derived from an EMBL/GenBank/DDBJ whole genome shotgun (WGS) entry which is preliminary data.</text>
</comment>
<feature type="non-terminal residue" evidence="1">
    <location>
        <position position="1"/>
    </location>
</feature>
<protein>
    <submittedName>
        <fullName evidence="1">Uncharacterized protein</fullName>
    </submittedName>
</protein>
<evidence type="ECO:0000313" key="2">
    <source>
        <dbReference type="Proteomes" id="UP000747542"/>
    </source>
</evidence>
<gene>
    <name evidence="1" type="ORF">Hamer_G030984</name>
</gene>
<dbReference type="EMBL" id="JAHLQT010014120">
    <property type="protein sequence ID" value="KAG7170437.1"/>
    <property type="molecule type" value="Genomic_DNA"/>
</dbReference>
<accession>A0A8J5N0U1</accession>
<name>A0A8J5N0U1_HOMAM</name>
<evidence type="ECO:0000313" key="1">
    <source>
        <dbReference type="EMBL" id="KAG7170437.1"/>
    </source>
</evidence>
<keyword evidence="2" id="KW-1185">Reference proteome</keyword>
<dbReference type="Proteomes" id="UP000747542">
    <property type="component" value="Unassembled WGS sequence"/>
</dbReference>
<organism evidence="1 2">
    <name type="scientific">Homarus americanus</name>
    <name type="common">American lobster</name>
    <dbReference type="NCBI Taxonomy" id="6706"/>
    <lineage>
        <taxon>Eukaryota</taxon>
        <taxon>Metazoa</taxon>
        <taxon>Ecdysozoa</taxon>
        <taxon>Arthropoda</taxon>
        <taxon>Crustacea</taxon>
        <taxon>Multicrustacea</taxon>
        <taxon>Malacostraca</taxon>
        <taxon>Eumalacostraca</taxon>
        <taxon>Eucarida</taxon>
        <taxon>Decapoda</taxon>
        <taxon>Pleocyemata</taxon>
        <taxon>Astacidea</taxon>
        <taxon>Nephropoidea</taxon>
        <taxon>Nephropidae</taxon>
        <taxon>Homarus</taxon>
    </lineage>
</organism>
<dbReference type="AlphaFoldDB" id="A0A8J5N0U1"/>
<proteinExistence type="predicted"/>
<reference evidence="1" key="1">
    <citation type="journal article" date="2021" name="Sci. Adv.">
        <title>The American lobster genome reveals insights on longevity, neural, and immune adaptations.</title>
        <authorList>
            <person name="Polinski J.M."/>
            <person name="Zimin A.V."/>
            <person name="Clark K.F."/>
            <person name="Kohn A.B."/>
            <person name="Sadowski N."/>
            <person name="Timp W."/>
            <person name="Ptitsyn A."/>
            <person name="Khanna P."/>
            <person name="Romanova D.Y."/>
            <person name="Williams P."/>
            <person name="Greenwood S.J."/>
            <person name="Moroz L.L."/>
            <person name="Walt D.R."/>
            <person name="Bodnar A.G."/>
        </authorList>
    </citation>
    <scope>NUCLEOTIDE SEQUENCE</scope>
    <source>
        <strain evidence="1">GMGI-L3</strain>
    </source>
</reference>
<sequence>GACCRHSPESVQQQQAFGDQTRLHATSLTEPNHDSTLLLHGTTSRTSYYSTTFSASLRTCLKG</sequence>
<feature type="non-terminal residue" evidence="1">
    <location>
        <position position="63"/>
    </location>
</feature>